<dbReference type="PRINTS" id="PR00040">
    <property type="entry name" value="HTHMERR"/>
</dbReference>
<evidence type="ECO:0000313" key="3">
    <source>
        <dbReference type="EMBL" id="AYC33722.1"/>
    </source>
</evidence>
<dbReference type="KEGG" id="pcav:D3880_15775"/>
<accession>A0A385Z876</accession>
<dbReference type="OrthoDB" id="9802039at2"/>
<dbReference type="GO" id="GO:0003677">
    <property type="term" value="F:DNA binding"/>
    <property type="evidence" value="ECO:0007669"/>
    <property type="project" value="UniProtKB-KW"/>
</dbReference>
<dbReference type="EMBL" id="CP032419">
    <property type="protein sequence ID" value="AYC33722.1"/>
    <property type="molecule type" value="Genomic_DNA"/>
</dbReference>
<dbReference type="InterPro" id="IPR000551">
    <property type="entry name" value="MerR-type_HTH_dom"/>
</dbReference>
<keyword evidence="1" id="KW-0238">DNA-binding</keyword>
<reference evidence="4" key="1">
    <citation type="submission" date="2018-09" db="EMBL/GenBank/DDBJ databases">
        <authorList>
            <person name="Zhu H."/>
        </authorList>
    </citation>
    <scope>NUCLEOTIDE SEQUENCE [LARGE SCALE GENOMIC DNA]</scope>
    <source>
        <strain evidence="4">K2W31S-8</strain>
    </source>
</reference>
<dbReference type="Gene3D" id="1.10.1660.10">
    <property type="match status" value="1"/>
</dbReference>
<name>A0A385Z876_9PSED</name>
<dbReference type="InterPro" id="IPR009061">
    <property type="entry name" value="DNA-bd_dom_put_sf"/>
</dbReference>
<dbReference type="InterPro" id="IPR047057">
    <property type="entry name" value="MerR_fam"/>
</dbReference>
<dbReference type="CDD" id="cd04781">
    <property type="entry name" value="HTH_MerR-like_sg6"/>
    <property type="match status" value="1"/>
</dbReference>
<dbReference type="Proteomes" id="UP000265560">
    <property type="component" value="Chromosome"/>
</dbReference>
<dbReference type="SUPFAM" id="SSF46955">
    <property type="entry name" value="Putative DNA-binding domain"/>
    <property type="match status" value="1"/>
</dbReference>
<dbReference type="Pfam" id="PF13411">
    <property type="entry name" value="MerR_1"/>
    <property type="match status" value="1"/>
</dbReference>
<sequence>MKEMDIGKVSRWSGLPASTLRYYEEKGLIRSIGRNGLKRVFNESVIQRLSLIALGRAAGFSLDDIAGMLAADGQLAIDRAQLQERAEQLDRTIKRLSAVRDGLRHAATCPAESHLECPKFQQLMSLAARTAAKERSHPR</sequence>
<protein>
    <submittedName>
        <fullName evidence="3">MerR family transcriptional regulator</fullName>
    </submittedName>
</protein>
<evidence type="ECO:0000313" key="4">
    <source>
        <dbReference type="Proteomes" id="UP000265560"/>
    </source>
</evidence>
<dbReference type="PANTHER" id="PTHR30204:SF97">
    <property type="entry name" value="MERR FAMILY REGULATORY PROTEIN"/>
    <property type="match status" value="1"/>
</dbReference>
<dbReference type="GO" id="GO:0003700">
    <property type="term" value="F:DNA-binding transcription factor activity"/>
    <property type="evidence" value="ECO:0007669"/>
    <property type="project" value="InterPro"/>
</dbReference>
<evidence type="ECO:0000256" key="1">
    <source>
        <dbReference type="ARBA" id="ARBA00023125"/>
    </source>
</evidence>
<dbReference type="AlphaFoldDB" id="A0A385Z876"/>
<gene>
    <name evidence="3" type="ORF">D3880_15775</name>
</gene>
<keyword evidence="4" id="KW-1185">Reference proteome</keyword>
<dbReference type="PROSITE" id="PS50937">
    <property type="entry name" value="HTH_MERR_2"/>
    <property type="match status" value="1"/>
</dbReference>
<dbReference type="PANTHER" id="PTHR30204">
    <property type="entry name" value="REDOX-CYCLING DRUG-SENSING TRANSCRIPTIONAL ACTIVATOR SOXR"/>
    <property type="match status" value="1"/>
</dbReference>
<dbReference type="SMART" id="SM00422">
    <property type="entry name" value="HTH_MERR"/>
    <property type="match status" value="1"/>
</dbReference>
<dbReference type="RefSeq" id="WP_119894377.1">
    <property type="nucleotide sequence ID" value="NZ_CP032419.1"/>
</dbReference>
<evidence type="ECO:0000259" key="2">
    <source>
        <dbReference type="PROSITE" id="PS50937"/>
    </source>
</evidence>
<feature type="domain" description="HTH merR-type" evidence="2">
    <location>
        <begin position="3"/>
        <end position="71"/>
    </location>
</feature>
<proteinExistence type="predicted"/>
<organism evidence="3 4">
    <name type="scientific">Pseudomonas cavernae</name>
    <dbReference type="NCBI Taxonomy" id="2320867"/>
    <lineage>
        <taxon>Bacteria</taxon>
        <taxon>Pseudomonadati</taxon>
        <taxon>Pseudomonadota</taxon>
        <taxon>Gammaproteobacteria</taxon>
        <taxon>Pseudomonadales</taxon>
        <taxon>Pseudomonadaceae</taxon>
        <taxon>Pseudomonas</taxon>
    </lineage>
</organism>